<dbReference type="CDD" id="cd01392">
    <property type="entry name" value="HTH_LacI"/>
    <property type="match status" value="1"/>
</dbReference>
<dbReference type="SMART" id="SM00354">
    <property type="entry name" value="HTH_LACI"/>
    <property type="match status" value="1"/>
</dbReference>
<dbReference type="InterPro" id="IPR000843">
    <property type="entry name" value="HTH_LacI"/>
</dbReference>
<evidence type="ECO:0000259" key="4">
    <source>
        <dbReference type="PROSITE" id="PS50932"/>
    </source>
</evidence>
<feature type="domain" description="HTH lacI-type" evidence="4">
    <location>
        <begin position="1"/>
        <end position="55"/>
    </location>
</feature>
<dbReference type="InterPro" id="IPR010982">
    <property type="entry name" value="Lambda_DNA-bd_dom_sf"/>
</dbReference>
<dbReference type="SUPFAM" id="SSF47413">
    <property type="entry name" value="lambda repressor-like DNA-binding domains"/>
    <property type="match status" value="1"/>
</dbReference>
<evidence type="ECO:0000256" key="1">
    <source>
        <dbReference type="ARBA" id="ARBA00023015"/>
    </source>
</evidence>
<dbReference type="InterPro" id="IPR028082">
    <property type="entry name" value="Peripla_BP_I"/>
</dbReference>
<evidence type="ECO:0000313" key="5">
    <source>
        <dbReference type="EMBL" id="MFC0672591.1"/>
    </source>
</evidence>
<dbReference type="Pfam" id="PF13377">
    <property type="entry name" value="Peripla_BP_3"/>
    <property type="match status" value="1"/>
</dbReference>
<dbReference type="Pfam" id="PF00356">
    <property type="entry name" value="LacI"/>
    <property type="match status" value="1"/>
</dbReference>
<keyword evidence="6" id="KW-1185">Reference proteome</keyword>
<dbReference type="SUPFAM" id="SSF53822">
    <property type="entry name" value="Periplasmic binding protein-like I"/>
    <property type="match status" value="1"/>
</dbReference>
<accession>A0ABV6R6I0</accession>
<keyword evidence="3" id="KW-0804">Transcription</keyword>
<dbReference type="PROSITE" id="PS50932">
    <property type="entry name" value="HTH_LACI_2"/>
    <property type="match status" value="1"/>
</dbReference>
<gene>
    <name evidence="5" type="ORF">ACFFF6_01330</name>
</gene>
<reference evidence="5 6" key="1">
    <citation type="submission" date="2024-09" db="EMBL/GenBank/DDBJ databases">
        <authorList>
            <person name="Sun Q."/>
            <person name="Mori K."/>
        </authorList>
    </citation>
    <scope>NUCLEOTIDE SEQUENCE [LARGE SCALE GENOMIC DNA]</scope>
    <source>
        <strain evidence="5 6">CICC 10874</strain>
    </source>
</reference>
<evidence type="ECO:0000313" key="6">
    <source>
        <dbReference type="Proteomes" id="UP001589793"/>
    </source>
</evidence>
<dbReference type="InterPro" id="IPR046335">
    <property type="entry name" value="LacI/GalR-like_sensor"/>
</dbReference>
<proteinExistence type="predicted"/>
<sequence length="336" mass="36003">MTLTAVARAAGVSLGTASKVMSGREDVGASTREAVAAIAAEMGYVARRRAPAARRRVIIVFHTLTSPYELEVLQGAEEAAHRAGIELLIVRSKRDGVAQEVLTRSWLADEAERGVTGIVAVTTPVGPKHVRWTRELGLPMIVVDPVTDASEVRGLVTVSATNWEGGMEATGHLVELGHRRIGVLAGPEDSIPAQQRVLGYRTVLEQSGLVFDPQLVVPSSFAYDAGYAGTRQLLSLPDPPSAIFAVSDTLGVGVLRTARERGLEVPQDLSVVSFDDSMITNWTFPQLTAVHQPLFSMGQVAVERLLALAADPGRFAHPFKLETHLIVRESTAPPRG</sequence>
<keyword evidence="1" id="KW-0805">Transcription regulation</keyword>
<dbReference type="Gene3D" id="1.10.260.40">
    <property type="entry name" value="lambda repressor-like DNA-binding domains"/>
    <property type="match status" value="1"/>
</dbReference>
<organism evidence="5 6">
    <name type="scientific">Brachybacterium hainanense</name>
    <dbReference type="NCBI Taxonomy" id="1541174"/>
    <lineage>
        <taxon>Bacteria</taxon>
        <taxon>Bacillati</taxon>
        <taxon>Actinomycetota</taxon>
        <taxon>Actinomycetes</taxon>
        <taxon>Micrococcales</taxon>
        <taxon>Dermabacteraceae</taxon>
        <taxon>Brachybacterium</taxon>
    </lineage>
</organism>
<dbReference type="PANTHER" id="PTHR30146">
    <property type="entry name" value="LACI-RELATED TRANSCRIPTIONAL REPRESSOR"/>
    <property type="match status" value="1"/>
</dbReference>
<dbReference type="GO" id="GO:0003677">
    <property type="term" value="F:DNA binding"/>
    <property type="evidence" value="ECO:0007669"/>
    <property type="project" value="UniProtKB-KW"/>
</dbReference>
<comment type="caution">
    <text evidence="5">The sequence shown here is derived from an EMBL/GenBank/DDBJ whole genome shotgun (WGS) entry which is preliminary data.</text>
</comment>
<dbReference type="EMBL" id="JBHLSV010000001">
    <property type="protein sequence ID" value="MFC0672591.1"/>
    <property type="molecule type" value="Genomic_DNA"/>
</dbReference>
<name>A0ABV6R6I0_9MICO</name>
<evidence type="ECO:0000256" key="2">
    <source>
        <dbReference type="ARBA" id="ARBA00023125"/>
    </source>
</evidence>
<protein>
    <submittedName>
        <fullName evidence="5">LacI family DNA-binding transcriptional regulator</fullName>
    </submittedName>
</protein>
<dbReference type="RefSeq" id="WP_376977488.1">
    <property type="nucleotide sequence ID" value="NZ_JBHLSV010000001.1"/>
</dbReference>
<dbReference type="Proteomes" id="UP001589793">
    <property type="component" value="Unassembled WGS sequence"/>
</dbReference>
<dbReference type="Gene3D" id="3.40.50.2300">
    <property type="match status" value="2"/>
</dbReference>
<dbReference type="PANTHER" id="PTHR30146:SF153">
    <property type="entry name" value="LACTOSE OPERON REPRESSOR"/>
    <property type="match status" value="1"/>
</dbReference>
<keyword evidence="2 5" id="KW-0238">DNA-binding</keyword>
<evidence type="ECO:0000256" key="3">
    <source>
        <dbReference type="ARBA" id="ARBA00023163"/>
    </source>
</evidence>